<evidence type="ECO:0000256" key="2">
    <source>
        <dbReference type="ARBA" id="ARBA00008921"/>
    </source>
</evidence>
<keyword evidence="3 11" id="KW-0812">Transmembrane</keyword>
<dbReference type="PROSITE" id="PS50853">
    <property type="entry name" value="FN3"/>
    <property type="match status" value="3"/>
</dbReference>
<dbReference type="InterPro" id="IPR052672">
    <property type="entry name" value="Type1_Cytokine_Rcpt_Type2"/>
</dbReference>
<dbReference type="InterPro" id="IPR003529">
    <property type="entry name" value="Hematopoietin_rcpt_Gp130_CS"/>
</dbReference>
<organism evidence="13 14">
    <name type="scientific">Kryptolebias marmoratus</name>
    <name type="common">Mangrove killifish</name>
    <name type="synonym">Rivulus marmoratus</name>
    <dbReference type="NCBI Taxonomy" id="37003"/>
    <lineage>
        <taxon>Eukaryota</taxon>
        <taxon>Metazoa</taxon>
        <taxon>Chordata</taxon>
        <taxon>Craniata</taxon>
        <taxon>Vertebrata</taxon>
        <taxon>Euteleostomi</taxon>
        <taxon>Actinopterygii</taxon>
        <taxon>Neopterygii</taxon>
        <taxon>Teleostei</taxon>
        <taxon>Neoteleostei</taxon>
        <taxon>Acanthomorphata</taxon>
        <taxon>Ovalentaria</taxon>
        <taxon>Atherinomorphae</taxon>
        <taxon>Cyprinodontiformes</taxon>
        <taxon>Rivulidae</taxon>
        <taxon>Kryptolebias</taxon>
    </lineage>
</organism>
<feature type="domain" description="Fibronectin type-III" evidence="12">
    <location>
        <begin position="1"/>
        <end position="43"/>
    </location>
</feature>
<evidence type="ECO:0000256" key="9">
    <source>
        <dbReference type="ARBA" id="ARBA00023170"/>
    </source>
</evidence>
<dbReference type="GeneTree" id="ENSGT00940000155776"/>
<evidence type="ECO:0000256" key="7">
    <source>
        <dbReference type="ARBA" id="ARBA00023136"/>
    </source>
</evidence>
<dbReference type="InterPro" id="IPR036116">
    <property type="entry name" value="FN3_sf"/>
</dbReference>
<dbReference type="SUPFAM" id="SSF49265">
    <property type="entry name" value="Fibronectin type III"/>
    <property type="match status" value="2"/>
</dbReference>
<evidence type="ECO:0000256" key="5">
    <source>
        <dbReference type="ARBA" id="ARBA00022737"/>
    </source>
</evidence>
<comment type="subcellular location">
    <subcellularLocation>
        <location evidence="1">Membrane</location>
        <topology evidence="1">Single-pass type I membrane protein</topology>
    </subcellularLocation>
</comment>
<feature type="domain" description="Fibronectin type-III" evidence="12">
    <location>
        <begin position="230"/>
        <end position="326"/>
    </location>
</feature>
<keyword evidence="10" id="KW-0325">Glycoprotein</keyword>
<evidence type="ECO:0000259" key="12">
    <source>
        <dbReference type="PROSITE" id="PS50853"/>
    </source>
</evidence>
<dbReference type="PROSITE" id="PS01353">
    <property type="entry name" value="HEMATOPO_REC_L_F2"/>
    <property type="match status" value="1"/>
</dbReference>
<evidence type="ECO:0000256" key="1">
    <source>
        <dbReference type="ARBA" id="ARBA00004479"/>
    </source>
</evidence>
<evidence type="ECO:0000256" key="4">
    <source>
        <dbReference type="ARBA" id="ARBA00022729"/>
    </source>
</evidence>
<dbReference type="Ensembl" id="ENSKMAT00000009122.1">
    <property type="protein sequence ID" value="ENSKMAP00000008988.1"/>
    <property type="gene ID" value="ENSKMAG00000006752.1"/>
</dbReference>
<feature type="transmembrane region" description="Helical" evidence="11">
    <location>
        <begin position="329"/>
        <end position="349"/>
    </location>
</feature>
<dbReference type="STRING" id="37003.ENSKMAP00000008988"/>
<reference evidence="13" key="2">
    <citation type="submission" date="2025-09" db="UniProtKB">
        <authorList>
            <consortium name="Ensembl"/>
        </authorList>
    </citation>
    <scope>IDENTIFICATION</scope>
</reference>
<dbReference type="CDD" id="cd00063">
    <property type="entry name" value="FN3"/>
    <property type="match status" value="2"/>
</dbReference>
<protein>
    <submittedName>
        <fullName evidence="13">Interleukin-12 receptor subunit beta-2-like</fullName>
    </submittedName>
</protein>
<accession>A0A3Q2ZYI3</accession>
<dbReference type="PANTHER" id="PTHR48423">
    <property type="entry name" value="INTERLEUKIN-27 RECEPTOR SUBUNIT ALPHA"/>
    <property type="match status" value="1"/>
</dbReference>
<dbReference type="Gene3D" id="2.60.40.10">
    <property type="entry name" value="Immunoglobulins"/>
    <property type="match status" value="3"/>
</dbReference>
<evidence type="ECO:0000256" key="11">
    <source>
        <dbReference type="SAM" id="Phobius"/>
    </source>
</evidence>
<keyword evidence="9" id="KW-0675">Receptor</keyword>
<dbReference type="InterPro" id="IPR003961">
    <property type="entry name" value="FN3_dom"/>
</dbReference>
<evidence type="ECO:0000256" key="3">
    <source>
        <dbReference type="ARBA" id="ARBA00022692"/>
    </source>
</evidence>
<dbReference type="PANTHER" id="PTHR48423:SF1">
    <property type="entry name" value="INTERLEUKIN-27 RECEPTOR SUBUNIT ALPHA"/>
    <property type="match status" value="1"/>
</dbReference>
<evidence type="ECO:0000256" key="8">
    <source>
        <dbReference type="ARBA" id="ARBA00023157"/>
    </source>
</evidence>
<evidence type="ECO:0000313" key="13">
    <source>
        <dbReference type="Ensembl" id="ENSKMAP00000008988.1"/>
    </source>
</evidence>
<sequence length="541" mass="60985">MNSSQNIWSLEPYRLYHFRARSKFSTGLWSPWSSNVSSWTQEEAPAQALDVWFAPAPDFKSMKIYWKEAKMSISSGRIVEYKIKVYSRNLTVSANVSADVKSCSVPFCADCEVTVQARNSKGFSPPAKITTHQNKAEPLLDVRATAINSTIAISWTKPDTAATAYVVEWFPEGLMLEELKWVRLEQNYTRVVLTGLKQWECYEGAVYALYHESSVSRSRFEQVAALESVPEIGPEVKENVTGDKVIITWKELPRAQRRGCITGYTIYLENHKNNRTNRKLYSVRASEKTYVIKGLSPALYSLWMSASTAKGEGPANQKIKFYIVEDTQLSPLLMCVFAALMVLFPFFLWKSSAVKQRFRQFFSCLIPDVVPDPANSKWAKECTKDKGKMILQLPPGNAGLTDKEDETILVNVEEIFKQRCDTYIPTDVSSRLPSPTSLNPETELTTLLYPALTTYIKSFSHDSDSSDHTQASLDTSTTVGYISSHGPGNLDSQEEEEEPMHFFPSLNIFMEPLELGGKLTLDAVKIDCGDFFQNVYCDSEA</sequence>
<reference evidence="13" key="1">
    <citation type="submission" date="2025-08" db="UniProtKB">
        <authorList>
            <consortium name="Ensembl"/>
        </authorList>
    </citation>
    <scope>IDENTIFICATION</scope>
</reference>
<dbReference type="Proteomes" id="UP000264800">
    <property type="component" value="Unplaced"/>
</dbReference>
<dbReference type="Pfam" id="PF00041">
    <property type="entry name" value="fn3"/>
    <property type="match status" value="2"/>
</dbReference>
<evidence type="ECO:0000313" key="14">
    <source>
        <dbReference type="Proteomes" id="UP000264800"/>
    </source>
</evidence>
<dbReference type="GO" id="GO:0004896">
    <property type="term" value="F:cytokine receptor activity"/>
    <property type="evidence" value="ECO:0007669"/>
    <property type="project" value="InterPro"/>
</dbReference>
<proteinExistence type="inferred from homology"/>
<name>A0A3Q2ZYI3_KRYMA</name>
<dbReference type="OMA" id="KWAKECT"/>
<evidence type="ECO:0000256" key="6">
    <source>
        <dbReference type="ARBA" id="ARBA00022989"/>
    </source>
</evidence>
<feature type="domain" description="Fibronectin type-III" evidence="12">
    <location>
        <begin position="138"/>
        <end position="228"/>
    </location>
</feature>
<keyword evidence="6 11" id="KW-1133">Transmembrane helix</keyword>
<keyword evidence="5" id="KW-0677">Repeat</keyword>
<evidence type="ECO:0000256" key="10">
    <source>
        <dbReference type="ARBA" id="ARBA00023180"/>
    </source>
</evidence>
<keyword evidence="7 11" id="KW-0472">Membrane</keyword>
<dbReference type="AlphaFoldDB" id="A0A3Q2ZYI3"/>
<dbReference type="InterPro" id="IPR013783">
    <property type="entry name" value="Ig-like_fold"/>
</dbReference>
<comment type="similarity">
    <text evidence="2">Belongs to the type I cytokine receptor family. Type 2 subfamily.</text>
</comment>
<keyword evidence="14" id="KW-1185">Reference proteome</keyword>
<keyword evidence="8" id="KW-1015">Disulfide bond</keyword>
<keyword evidence="4" id="KW-0732">Signal</keyword>
<dbReference type="SMART" id="SM00060">
    <property type="entry name" value="FN3"/>
    <property type="match status" value="3"/>
</dbReference>
<dbReference type="GO" id="GO:0005886">
    <property type="term" value="C:plasma membrane"/>
    <property type="evidence" value="ECO:0007669"/>
    <property type="project" value="UniProtKB-ARBA"/>
</dbReference>